<comment type="caution">
    <text evidence="3">The sequence shown here is derived from an EMBL/GenBank/DDBJ whole genome shotgun (WGS) entry which is preliminary data.</text>
</comment>
<gene>
    <name evidence="3" type="ORF">AAG747_28070</name>
</gene>
<dbReference type="InterPro" id="IPR007627">
    <property type="entry name" value="RNA_pol_sigma70_r2"/>
</dbReference>
<proteinExistence type="predicted"/>
<dbReference type="InterPro" id="IPR013249">
    <property type="entry name" value="RNA_pol_sigma70_r4_t2"/>
</dbReference>
<dbReference type="Pfam" id="PF04542">
    <property type="entry name" value="Sigma70_r2"/>
    <property type="match status" value="1"/>
</dbReference>
<dbReference type="SUPFAM" id="SSF88659">
    <property type="entry name" value="Sigma3 and sigma4 domains of RNA polymerase sigma factors"/>
    <property type="match status" value="1"/>
</dbReference>
<sequence>MNQTNTIAIYQTELQAIAVKMLGSIVDAEDMVQEAFLKWLTTDHSKIHNPKSYLVRIVTNNCLNFLNSAHRKKIDFFDTLSALDLHFQQYAKEPEVTKIDRENEISVALAVIHKKLPPLEKAIYLLREIFEFDYEDLQDLFDKKKDHCRQLFCRAKEKLNQEKKKLSLPLPKQHQLMKNFSLACNLGHLSDFINELSLEVRVSLA</sequence>
<dbReference type="GO" id="GO:0003677">
    <property type="term" value="F:DNA binding"/>
    <property type="evidence" value="ECO:0007669"/>
    <property type="project" value="InterPro"/>
</dbReference>
<evidence type="ECO:0000259" key="1">
    <source>
        <dbReference type="Pfam" id="PF04542"/>
    </source>
</evidence>
<evidence type="ECO:0000313" key="4">
    <source>
        <dbReference type="Proteomes" id="UP001403385"/>
    </source>
</evidence>
<name>A0AAW9SGT4_9BACT</name>
<protein>
    <submittedName>
        <fullName evidence="3">Sigma-70 family RNA polymerase sigma factor</fullName>
    </submittedName>
</protein>
<dbReference type="PANTHER" id="PTHR30173">
    <property type="entry name" value="SIGMA 19 FACTOR"/>
    <property type="match status" value="1"/>
</dbReference>
<dbReference type="InterPro" id="IPR013324">
    <property type="entry name" value="RNA_pol_sigma_r3/r4-like"/>
</dbReference>
<dbReference type="NCBIfam" id="TIGR02937">
    <property type="entry name" value="sigma70-ECF"/>
    <property type="match status" value="1"/>
</dbReference>
<dbReference type="InterPro" id="IPR052704">
    <property type="entry name" value="ECF_Sigma-70_Domain"/>
</dbReference>
<evidence type="ECO:0000259" key="2">
    <source>
        <dbReference type="Pfam" id="PF08281"/>
    </source>
</evidence>
<dbReference type="AlphaFoldDB" id="A0AAW9SGT4"/>
<dbReference type="SUPFAM" id="SSF88946">
    <property type="entry name" value="Sigma2 domain of RNA polymerase sigma factors"/>
    <property type="match status" value="1"/>
</dbReference>
<feature type="domain" description="RNA polymerase sigma-70 region 2" evidence="1">
    <location>
        <begin position="10"/>
        <end position="71"/>
    </location>
</feature>
<reference evidence="3 4" key="1">
    <citation type="submission" date="2024-04" db="EMBL/GenBank/DDBJ databases">
        <title>Novel genus in family Flammeovirgaceae.</title>
        <authorList>
            <person name="Nguyen T.H."/>
            <person name="Vuong T.Q."/>
            <person name="Le H."/>
            <person name="Kim S.-G."/>
        </authorList>
    </citation>
    <scope>NUCLEOTIDE SEQUENCE [LARGE SCALE GENOMIC DNA]</scope>
    <source>
        <strain evidence="3 4">JCM 23209</strain>
    </source>
</reference>
<dbReference type="Pfam" id="PF08281">
    <property type="entry name" value="Sigma70_r4_2"/>
    <property type="match status" value="1"/>
</dbReference>
<dbReference type="GO" id="GO:0016987">
    <property type="term" value="F:sigma factor activity"/>
    <property type="evidence" value="ECO:0007669"/>
    <property type="project" value="InterPro"/>
</dbReference>
<evidence type="ECO:0000313" key="3">
    <source>
        <dbReference type="EMBL" id="MEN7551805.1"/>
    </source>
</evidence>
<organism evidence="3 4">
    <name type="scientific">Rapidithrix thailandica</name>
    <dbReference type="NCBI Taxonomy" id="413964"/>
    <lineage>
        <taxon>Bacteria</taxon>
        <taxon>Pseudomonadati</taxon>
        <taxon>Bacteroidota</taxon>
        <taxon>Cytophagia</taxon>
        <taxon>Cytophagales</taxon>
        <taxon>Flammeovirgaceae</taxon>
        <taxon>Rapidithrix</taxon>
    </lineage>
</organism>
<dbReference type="Proteomes" id="UP001403385">
    <property type="component" value="Unassembled WGS sequence"/>
</dbReference>
<accession>A0AAW9SGT4</accession>
<dbReference type="GO" id="GO:0006352">
    <property type="term" value="P:DNA-templated transcription initiation"/>
    <property type="evidence" value="ECO:0007669"/>
    <property type="project" value="InterPro"/>
</dbReference>
<dbReference type="InterPro" id="IPR013325">
    <property type="entry name" value="RNA_pol_sigma_r2"/>
</dbReference>
<dbReference type="Gene3D" id="1.10.1740.10">
    <property type="match status" value="1"/>
</dbReference>
<dbReference type="EMBL" id="JBDKWZ010000027">
    <property type="protein sequence ID" value="MEN7551805.1"/>
    <property type="molecule type" value="Genomic_DNA"/>
</dbReference>
<dbReference type="RefSeq" id="WP_346824583.1">
    <property type="nucleotide sequence ID" value="NZ_JBDKWZ010000027.1"/>
</dbReference>
<keyword evidence="4" id="KW-1185">Reference proteome</keyword>
<dbReference type="PANTHER" id="PTHR30173:SF36">
    <property type="entry name" value="ECF RNA POLYMERASE SIGMA FACTOR SIGJ"/>
    <property type="match status" value="1"/>
</dbReference>
<feature type="domain" description="RNA polymerase sigma factor 70 region 4 type 2" evidence="2">
    <location>
        <begin position="109"/>
        <end position="159"/>
    </location>
</feature>
<dbReference type="InterPro" id="IPR014284">
    <property type="entry name" value="RNA_pol_sigma-70_dom"/>
</dbReference>